<dbReference type="PANTHER" id="PTHR45657">
    <property type="entry name" value="CRAL-TRIO DOMAIN-CONTAINING PROTEIN YKL091C-RELATED"/>
    <property type="match status" value="1"/>
</dbReference>
<dbReference type="CDD" id="cd00170">
    <property type="entry name" value="SEC14"/>
    <property type="match status" value="1"/>
</dbReference>
<evidence type="ECO:0000313" key="3">
    <source>
        <dbReference type="EMBL" id="EDQ87653.1"/>
    </source>
</evidence>
<dbReference type="OMA" id="CAMSKEG"/>
<organism evidence="3 4">
    <name type="scientific">Monosiga brevicollis</name>
    <name type="common">Choanoflagellate</name>
    <dbReference type="NCBI Taxonomy" id="81824"/>
    <lineage>
        <taxon>Eukaryota</taxon>
        <taxon>Choanoflagellata</taxon>
        <taxon>Craspedida</taxon>
        <taxon>Salpingoecidae</taxon>
        <taxon>Monosiga</taxon>
    </lineage>
</organism>
<dbReference type="InterPro" id="IPR001251">
    <property type="entry name" value="CRAL-TRIO_dom"/>
</dbReference>
<dbReference type="EMBL" id="CH991558">
    <property type="protein sequence ID" value="EDQ87653.1"/>
    <property type="molecule type" value="Genomic_DNA"/>
</dbReference>
<dbReference type="Pfam" id="PF00650">
    <property type="entry name" value="CRAL_TRIO"/>
    <property type="match status" value="1"/>
</dbReference>
<dbReference type="Gene3D" id="3.40.525.10">
    <property type="entry name" value="CRAL-TRIO lipid binding domain"/>
    <property type="match status" value="1"/>
</dbReference>
<sequence>MEVLLSLSLLSHSDLSFSLSSRSLSLSVSVSLSLRRARRRGVGSSCWPKREVHNKTTSVMTEADQEDVNEEAIQCCAMSKEGILVRTQTQAVAQTFCTLLQEQAGDVTELRPTSLNPSPDACARFIRARKGDVAAAVSQYLEAERWFKSVGFDDMPAKDEDEPIYQSLCPHANLGYDREGRPIYWERTGHINLPKVLKVLTPEHLITRHVRQQAIAVQRLEETSRRLGRLVEKQTIILDLKHLSLRPDSKGLGIFKECIRIDQSYFPERLECFFFINAPWIFQPLWAIVRPWLDPVTKRKFHVLGSNYQSTLLKYIDADQLPAEYGGTANFSIPDAKPFEDRDFCLMPNTDYDPELRPRLLFPTAQGFLTGAQLDNAAAAAAAGSSEHNEQGPSKRASAAVADQTPPLVSTSTGSRLMINGRVPLEQLLQGAVPPMASTLV</sequence>
<dbReference type="SUPFAM" id="SSF52087">
    <property type="entry name" value="CRAL/TRIO domain"/>
    <property type="match status" value="1"/>
</dbReference>
<dbReference type="AlphaFoldDB" id="A9V468"/>
<dbReference type="RefSeq" id="XP_001747573.1">
    <property type="nucleotide sequence ID" value="XM_001747521.1"/>
</dbReference>
<dbReference type="PROSITE" id="PS50191">
    <property type="entry name" value="CRAL_TRIO"/>
    <property type="match status" value="1"/>
</dbReference>
<accession>A9V468</accession>
<dbReference type="SMART" id="SM00516">
    <property type="entry name" value="SEC14"/>
    <property type="match status" value="1"/>
</dbReference>
<evidence type="ECO:0000259" key="2">
    <source>
        <dbReference type="PROSITE" id="PS50191"/>
    </source>
</evidence>
<dbReference type="GeneID" id="5892758"/>
<dbReference type="PANTHER" id="PTHR45657:SF1">
    <property type="entry name" value="CRAL-TRIO DOMAIN-CONTAINING PROTEIN YKL091C-RELATED"/>
    <property type="match status" value="1"/>
</dbReference>
<evidence type="ECO:0000256" key="1">
    <source>
        <dbReference type="SAM" id="MobiDB-lite"/>
    </source>
</evidence>
<dbReference type="KEGG" id="mbr:MONBRDRAFT_27060"/>
<evidence type="ECO:0000313" key="4">
    <source>
        <dbReference type="Proteomes" id="UP000001357"/>
    </source>
</evidence>
<feature type="domain" description="CRAL-TRIO" evidence="2">
    <location>
        <begin position="161"/>
        <end position="333"/>
    </location>
</feature>
<feature type="region of interest" description="Disordered" evidence="1">
    <location>
        <begin position="380"/>
        <end position="414"/>
    </location>
</feature>
<keyword evidence="4" id="KW-1185">Reference proteome</keyword>
<dbReference type="Proteomes" id="UP000001357">
    <property type="component" value="Unassembled WGS sequence"/>
</dbReference>
<gene>
    <name evidence="3" type="ORF">MONBRDRAFT_27060</name>
</gene>
<dbReference type="InParanoid" id="A9V468"/>
<dbReference type="GO" id="GO:0006892">
    <property type="term" value="P:post-Golgi vesicle-mediated transport"/>
    <property type="evidence" value="ECO:0000318"/>
    <property type="project" value="GO_Central"/>
</dbReference>
<name>A9V468_MONBE</name>
<dbReference type="InterPro" id="IPR051026">
    <property type="entry name" value="PI/PC_transfer"/>
</dbReference>
<reference evidence="3 4" key="1">
    <citation type="journal article" date="2008" name="Nature">
        <title>The genome of the choanoflagellate Monosiga brevicollis and the origin of metazoans.</title>
        <authorList>
            <consortium name="JGI Sequencing"/>
            <person name="King N."/>
            <person name="Westbrook M.J."/>
            <person name="Young S.L."/>
            <person name="Kuo A."/>
            <person name="Abedin M."/>
            <person name="Chapman J."/>
            <person name="Fairclough S."/>
            <person name="Hellsten U."/>
            <person name="Isogai Y."/>
            <person name="Letunic I."/>
            <person name="Marr M."/>
            <person name="Pincus D."/>
            <person name="Putnam N."/>
            <person name="Rokas A."/>
            <person name="Wright K.J."/>
            <person name="Zuzow R."/>
            <person name="Dirks W."/>
            <person name="Good M."/>
            <person name="Goodstein D."/>
            <person name="Lemons D."/>
            <person name="Li W."/>
            <person name="Lyons J.B."/>
            <person name="Morris A."/>
            <person name="Nichols S."/>
            <person name="Richter D.J."/>
            <person name="Salamov A."/>
            <person name="Bork P."/>
            <person name="Lim W.A."/>
            <person name="Manning G."/>
            <person name="Miller W.T."/>
            <person name="McGinnis W."/>
            <person name="Shapiro H."/>
            <person name="Tjian R."/>
            <person name="Grigoriev I.V."/>
            <person name="Rokhsar D."/>
        </authorList>
    </citation>
    <scope>NUCLEOTIDE SEQUENCE [LARGE SCALE GENOMIC DNA]</scope>
    <source>
        <strain evidence="4">MX1 / ATCC 50154</strain>
    </source>
</reference>
<dbReference type="eggNOG" id="KOG1471">
    <property type="taxonomic scope" value="Eukaryota"/>
</dbReference>
<dbReference type="InterPro" id="IPR036865">
    <property type="entry name" value="CRAL-TRIO_dom_sf"/>
</dbReference>
<protein>
    <recommendedName>
        <fullName evidence="2">CRAL-TRIO domain-containing protein</fullName>
    </recommendedName>
</protein>
<proteinExistence type="predicted"/>
<dbReference type="GO" id="GO:0008526">
    <property type="term" value="F:phosphatidylinositol transfer activity"/>
    <property type="evidence" value="ECO:0000318"/>
    <property type="project" value="GO_Central"/>
</dbReference>